<dbReference type="InterPro" id="IPR025736">
    <property type="entry name" value="PucR_C-HTH_dom"/>
</dbReference>
<dbReference type="PANTHER" id="PTHR33744">
    <property type="entry name" value="CARBOHYDRATE DIACID REGULATOR"/>
    <property type="match status" value="1"/>
</dbReference>
<evidence type="ECO:0000259" key="1">
    <source>
        <dbReference type="Pfam" id="PF13556"/>
    </source>
</evidence>
<dbReference type="PANTHER" id="PTHR33744:SF1">
    <property type="entry name" value="DNA-BINDING TRANSCRIPTIONAL ACTIVATOR ADER"/>
    <property type="match status" value="1"/>
</dbReference>
<dbReference type="InterPro" id="IPR042070">
    <property type="entry name" value="PucR_C-HTH_sf"/>
</dbReference>
<reference evidence="2 3" key="1">
    <citation type="submission" date="2016-10" db="EMBL/GenBank/DDBJ databases">
        <title>Draft genome sequences of four alkaliphilic bacteria belonging to the Anaerobacillus genus.</title>
        <authorList>
            <person name="Bassil N.M."/>
            <person name="Lloyd J.R."/>
        </authorList>
    </citation>
    <scope>NUCLEOTIDE SEQUENCE [LARGE SCALE GENOMIC DNA]</scope>
    <source>
        <strain evidence="2 3">DSM 22531</strain>
    </source>
</reference>
<protein>
    <recommendedName>
        <fullName evidence="1">PucR C-terminal helix-turn-helix domain-containing protein</fullName>
    </recommendedName>
</protein>
<proteinExistence type="predicted"/>
<evidence type="ECO:0000313" key="2">
    <source>
        <dbReference type="EMBL" id="OIJ19252.1"/>
    </source>
</evidence>
<comment type="caution">
    <text evidence="2">The sequence shown here is derived from an EMBL/GenBank/DDBJ whole genome shotgun (WGS) entry which is preliminary data.</text>
</comment>
<sequence length="504" mass="58225">MKILQLIERLQELAPLKQLSYPERSIANIEPLHSNLQNFELNTLYYGSTKILSTLPQNANFLFQSNLASDLINIDNNNLIYVADHKFDIAISIVKMALAEKKVIQDAKERLFDEVIKESSISSILYTAFELLGNPIALTDPTYRLLGFYPEKKLNDPVWDSLYVRGFLEQDFVMMFETDKTKEKSLVSDRPIYLNWSWAQEIPRLSATVIDGKKIYGYLGIIEYNKPFSQADYEITHLVCKVLCSILKRKTTPASEPSILKQTFLANLLDGGISSEDTLQKTMARAKLPFKAPYCIFVAPLNFTKENTSLLTIAHNQLTLKIKNFHLSTHSGYLVLLLFGIGIERSIKFTVNILKNLTIHFGVSNVYYELIDSSIYYRQAIVANKIGRKIDRKKNYYKYEDYVYQHLIDSALKKESSLVFVYPGCKTLIEYDHTNKTDYAKTLHLYLTKYKNINDTSNELNIHRNTLTYRLKKCEEIAGFKLTNEIHCKHLQISLDILLYKEYL</sequence>
<dbReference type="STRING" id="472963.BKP45_13925"/>
<organism evidence="2 3">
    <name type="scientific">Anaerobacillus alkalidiazotrophicus</name>
    <dbReference type="NCBI Taxonomy" id="472963"/>
    <lineage>
        <taxon>Bacteria</taxon>
        <taxon>Bacillati</taxon>
        <taxon>Bacillota</taxon>
        <taxon>Bacilli</taxon>
        <taxon>Bacillales</taxon>
        <taxon>Bacillaceae</taxon>
        <taxon>Anaerobacillus</taxon>
    </lineage>
</organism>
<name>A0A1S2M3B3_9BACI</name>
<dbReference type="AlphaFoldDB" id="A0A1S2M3B3"/>
<dbReference type="OrthoDB" id="142218at2"/>
<dbReference type="Gene3D" id="1.10.10.2840">
    <property type="entry name" value="PucR C-terminal helix-turn-helix domain"/>
    <property type="match status" value="1"/>
</dbReference>
<feature type="domain" description="PucR C-terminal helix-turn-helix" evidence="1">
    <location>
        <begin position="440"/>
        <end position="496"/>
    </location>
</feature>
<dbReference type="Pfam" id="PF13556">
    <property type="entry name" value="HTH_30"/>
    <property type="match status" value="1"/>
</dbReference>
<dbReference type="InterPro" id="IPR051448">
    <property type="entry name" value="CdaR-like_regulators"/>
</dbReference>
<evidence type="ECO:0000313" key="3">
    <source>
        <dbReference type="Proteomes" id="UP000180057"/>
    </source>
</evidence>
<dbReference type="Proteomes" id="UP000180057">
    <property type="component" value="Unassembled WGS sequence"/>
</dbReference>
<dbReference type="RefSeq" id="WP_071390298.1">
    <property type="nucleotide sequence ID" value="NZ_MLQS01000019.1"/>
</dbReference>
<dbReference type="EMBL" id="MLQS01000019">
    <property type="protein sequence ID" value="OIJ19252.1"/>
    <property type="molecule type" value="Genomic_DNA"/>
</dbReference>
<keyword evidence="3" id="KW-1185">Reference proteome</keyword>
<accession>A0A1S2M3B3</accession>
<gene>
    <name evidence="2" type="ORF">BKP45_13925</name>
</gene>